<evidence type="ECO:0000256" key="1">
    <source>
        <dbReference type="SAM" id="Phobius"/>
    </source>
</evidence>
<dbReference type="PANTHER" id="PTHR31446">
    <property type="entry name" value="ACID PHOSPHATASE/VANADIUM-DEPENDENT HALOPEROXIDASE-RELATED PROTEIN"/>
    <property type="match status" value="1"/>
</dbReference>
<dbReference type="AlphaFoldDB" id="A0A1Y5HXU0"/>
<keyword evidence="1" id="KW-0472">Membrane</keyword>
<reference evidence="2" key="1">
    <citation type="submission" date="2017-04" db="EMBL/GenBank/DDBJ databases">
        <title>Population genomics of picophytoplankton unveils novel chromosome hypervariability.</title>
        <authorList>
            <consortium name="DOE Joint Genome Institute"/>
            <person name="Blanc-Mathieu R."/>
            <person name="Krasovec M."/>
            <person name="Hebrard M."/>
            <person name="Yau S."/>
            <person name="Desgranges E."/>
            <person name="Martin J."/>
            <person name="Schackwitz W."/>
            <person name="Kuo A."/>
            <person name="Salin G."/>
            <person name="Donnadieu C."/>
            <person name="Desdevises Y."/>
            <person name="Sanchez-Ferandin S."/>
            <person name="Moreau H."/>
            <person name="Rivals E."/>
            <person name="Grigoriev I.V."/>
            <person name="Grimsley N."/>
            <person name="Eyre-Walker A."/>
            <person name="Piganeau G."/>
        </authorList>
    </citation>
    <scope>NUCLEOTIDE SEQUENCE [LARGE SCALE GENOMIC DNA]</scope>
    <source>
        <strain evidence="2">RCC 1115</strain>
    </source>
</reference>
<proteinExistence type="predicted"/>
<dbReference type="PANTHER" id="PTHR31446:SF29">
    <property type="entry name" value="ACID PHOSPHATASE_VANADIUM-DEPENDENT HALOPEROXIDASE-RELATED PROTEIN"/>
    <property type="match status" value="1"/>
</dbReference>
<keyword evidence="1" id="KW-1133">Transmembrane helix</keyword>
<accession>A0A1Y5HXU0</accession>
<dbReference type="InterPro" id="IPR003832">
    <property type="entry name" value="DUF212"/>
</dbReference>
<dbReference type="Pfam" id="PF02681">
    <property type="entry name" value="DUF212"/>
    <property type="match status" value="1"/>
</dbReference>
<dbReference type="EMBL" id="KZ155839">
    <property type="protein sequence ID" value="OUS41990.1"/>
    <property type="molecule type" value="Genomic_DNA"/>
</dbReference>
<organism evidence="2">
    <name type="scientific">Ostreococcus tauri</name>
    <name type="common">Marine green alga</name>
    <dbReference type="NCBI Taxonomy" id="70448"/>
    <lineage>
        <taxon>Eukaryota</taxon>
        <taxon>Viridiplantae</taxon>
        <taxon>Chlorophyta</taxon>
        <taxon>Mamiellophyceae</taxon>
        <taxon>Mamiellales</taxon>
        <taxon>Bathycoccaceae</taxon>
        <taxon>Ostreococcus</taxon>
    </lineage>
</organism>
<feature type="transmembrane region" description="Helical" evidence="1">
    <location>
        <begin position="78"/>
        <end position="95"/>
    </location>
</feature>
<name>A0A1Y5HXU0_OSTTA</name>
<keyword evidence="1" id="KW-0812">Transmembrane</keyword>
<evidence type="ECO:0000313" key="2">
    <source>
        <dbReference type="EMBL" id="OUS41990.1"/>
    </source>
</evidence>
<feature type="transmembrane region" description="Helical" evidence="1">
    <location>
        <begin position="134"/>
        <end position="153"/>
    </location>
</feature>
<protein>
    <submittedName>
        <fullName evidence="2">Divergent PAP2 family-domain-containing protein</fullName>
    </submittedName>
</protein>
<sequence length="157" mass="17284">MFYSLSTAFSDLGANCIFMSALWSWFIAQIVKLFTSAYREGTWDHRVMFDSGGMPSSHTSLVVGLTTSITYQYGLGSVYFPLSLAFTLIVMYDAAGVRRHAGKQAEVLNKIVEDLFHGSPISDRKLKEVLGHSPLQVLCGAILGVAVGILYMLKYSN</sequence>
<dbReference type="Proteomes" id="UP000195557">
    <property type="component" value="Unassembled WGS sequence"/>
</dbReference>
<feature type="transmembrane region" description="Helical" evidence="1">
    <location>
        <begin position="12"/>
        <end position="31"/>
    </location>
</feature>
<gene>
    <name evidence="2" type="ORF">BE221DRAFT_201984</name>
</gene>